<evidence type="ECO:0000256" key="1">
    <source>
        <dbReference type="ARBA" id="ARBA00022527"/>
    </source>
</evidence>
<dbReference type="SUPFAM" id="SSF56112">
    <property type="entry name" value="Protein kinase-like (PK-like)"/>
    <property type="match status" value="1"/>
</dbReference>
<keyword evidence="3" id="KW-0547">Nucleotide-binding</keyword>
<name>A0A2U1NHB9_ARTAN</name>
<organism evidence="7 8">
    <name type="scientific">Artemisia annua</name>
    <name type="common">Sweet wormwood</name>
    <dbReference type="NCBI Taxonomy" id="35608"/>
    <lineage>
        <taxon>Eukaryota</taxon>
        <taxon>Viridiplantae</taxon>
        <taxon>Streptophyta</taxon>
        <taxon>Embryophyta</taxon>
        <taxon>Tracheophyta</taxon>
        <taxon>Spermatophyta</taxon>
        <taxon>Magnoliopsida</taxon>
        <taxon>eudicotyledons</taxon>
        <taxon>Gunneridae</taxon>
        <taxon>Pentapetalae</taxon>
        <taxon>asterids</taxon>
        <taxon>campanulids</taxon>
        <taxon>Asterales</taxon>
        <taxon>Asteraceae</taxon>
        <taxon>Asteroideae</taxon>
        <taxon>Anthemideae</taxon>
        <taxon>Artemisiinae</taxon>
        <taxon>Artemisia</taxon>
    </lineage>
</organism>
<keyword evidence="6" id="KW-0812">Transmembrane</keyword>
<evidence type="ECO:0000256" key="4">
    <source>
        <dbReference type="ARBA" id="ARBA00022777"/>
    </source>
</evidence>
<dbReference type="PANTHER" id="PTHR27002:SF851">
    <property type="entry name" value="G-TYPE LECTIN S-RECEPTOR-LIKE SERINE_THREONINE-PROTEIN KINASE SD1-1"/>
    <property type="match status" value="1"/>
</dbReference>
<comment type="caution">
    <text evidence="7">The sequence shown here is derived from an EMBL/GenBank/DDBJ whole genome shotgun (WGS) entry which is preliminary data.</text>
</comment>
<keyword evidence="4 7" id="KW-0418">Kinase</keyword>
<evidence type="ECO:0000256" key="3">
    <source>
        <dbReference type="ARBA" id="ARBA00022741"/>
    </source>
</evidence>
<dbReference type="InterPro" id="IPR011009">
    <property type="entry name" value="Kinase-like_dom_sf"/>
</dbReference>
<evidence type="ECO:0000313" key="7">
    <source>
        <dbReference type="EMBL" id="PWA72903.1"/>
    </source>
</evidence>
<dbReference type="GO" id="GO:0005524">
    <property type="term" value="F:ATP binding"/>
    <property type="evidence" value="ECO:0007669"/>
    <property type="project" value="UniProtKB-KW"/>
</dbReference>
<gene>
    <name evidence="7" type="ORF">CTI12_AA266170</name>
</gene>
<reference evidence="7 8" key="1">
    <citation type="journal article" date="2018" name="Mol. Plant">
        <title>The genome of Artemisia annua provides insight into the evolution of Asteraceae family and artemisinin biosynthesis.</title>
        <authorList>
            <person name="Shen Q."/>
            <person name="Zhang L."/>
            <person name="Liao Z."/>
            <person name="Wang S."/>
            <person name="Yan T."/>
            <person name="Shi P."/>
            <person name="Liu M."/>
            <person name="Fu X."/>
            <person name="Pan Q."/>
            <person name="Wang Y."/>
            <person name="Lv Z."/>
            <person name="Lu X."/>
            <person name="Zhang F."/>
            <person name="Jiang W."/>
            <person name="Ma Y."/>
            <person name="Chen M."/>
            <person name="Hao X."/>
            <person name="Li L."/>
            <person name="Tang Y."/>
            <person name="Lv G."/>
            <person name="Zhou Y."/>
            <person name="Sun X."/>
            <person name="Brodelius P.E."/>
            <person name="Rose J.K.C."/>
            <person name="Tang K."/>
        </authorList>
    </citation>
    <scope>NUCLEOTIDE SEQUENCE [LARGE SCALE GENOMIC DNA]</scope>
    <source>
        <strain evidence="8">cv. Huhao1</strain>
        <tissue evidence="7">Leaf</tissue>
    </source>
</reference>
<keyword evidence="6" id="KW-0472">Membrane</keyword>
<evidence type="ECO:0000256" key="2">
    <source>
        <dbReference type="ARBA" id="ARBA00022679"/>
    </source>
</evidence>
<keyword evidence="5" id="KW-0067">ATP-binding</keyword>
<evidence type="ECO:0000256" key="6">
    <source>
        <dbReference type="SAM" id="Phobius"/>
    </source>
</evidence>
<protein>
    <submittedName>
        <fullName evidence="7">S-locus protein kinase</fullName>
    </submittedName>
</protein>
<evidence type="ECO:0000313" key="8">
    <source>
        <dbReference type="Proteomes" id="UP000245207"/>
    </source>
</evidence>
<feature type="transmembrane region" description="Helical" evidence="6">
    <location>
        <begin position="25"/>
        <end position="45"/>
    </location>
</feature>
<dbReference type="EMBL" id="PKPP01002825">
    <property type="protein sequence ID" value="PWA72903.1"/>
    <property type="molecule type" value="Genomic_DNA"/>
</dbReference>
<keyword evidence="8" id="KW-1185">Reference proteome</keyword>
<dbReference type="GO" id="GO:0005886">
    <property type="term" value="C:plasma membrane"/>
    <property type="evidence" value="ECO:0007669"/>
    <property type="project" value="TreeGrafter"/>
</dbReference>
<dbReference type="STRING" id="35608.A0A2U1NHB9"/>
<dbReference type="GO" id="GO:0004674">
    <property type="term" value="F:protein serine/threonine kinase activity"/>
    <property type="evidence" value="ECO:0007669"/>
    <property type="project" value="UniProtKB-KW"/>
</dbReference>
<evidence type="ECO:0000256" key="5">
    <source>
        <dbReference type="ARBA" id="ARBA00022840"/>
    </source>
</evidence>
<dbReference type="OrthoDB" id="1938319at2759"/>
<keyword evidence="2" id="KW-0808">Transferase</keyword>
<dbReference type="Gene3D" id="3.30.200.20">
    <property type="entry name" value="Phosphorylase Kinase, domain 1"/>
    <property type="match status" value="1"/>
</dbReference>
<sequence length="126" mass="14152">MAKIDEFLLRASSHSGSNNNKLIKVAVPTVASFLVISVILALYVWRKKNRSWMHRKGNALQTLDQDYTNESQKEPAELPSFSLSKIANSTNNFSINNKLGQGGFGPVFKIRTNQNYYPQQFSTNGL</sequence>
<dbReference type="Proteomes" id="UP000245207">
    <property type="component" value="Unassembled WGS sequence"/>
</dbReference>
<keyword evidence="6" id="KW-1133">Transmembrane helix</keyword>
<dbReference type="AlphaFoldDB" id="A0A2U1NHB9"/>
<accession>A0A2U1NHB9</accession>
<dbReference type="PANTHER" id="PTHR27002">
    <property type="entry name" value="RECEPTOR-LIKE SERINE/THREONINE-PROTEIN KINASE SD1-8"/>
    <property type="match status" value="1"/>
</dbReference>
<keyword evidence="1" id="KW-0723">Serine/threonine-protein kinase</keyword>
<proteinExistence type="predicted"/>